<keyword evidence="10 13" id="KW-0503">Monooxygenase</keyword>
<dbReference type="Proteomes" id="UP001370490">
    <property type="component" value="Unassembled WGS sequence"/>
</dbReference>
<dbReference type="InterPro" id="IPR017972">
    <property type="entry name" value="Cyt_P450_CS"/>
</dbReference>
<evidence type="ECO:0000256" key="6">
    <source>
        <dbReference type="ARBA" id="ARBA00022723"/>
    </source>
</evidence>
<dbReference type="InterPro" id="IPR001128">
    <property type="entry name" value="Cyt_P450"/>
</dbReference>
<comment type="subcellular location">
    <subcellularLocation>
        <location evidence="2">Membrane</location>
        <topology evidence="2">Single-pass membrane protein</topology>
    </subcellularLocation>
</comment>
<evidence type="ECO:0000256" key="14">
    <source>
        <dbReference type="SAM" id="Phobius"/>
    </source>
</evidence>
<evidence type="ECO:0000256" key="8">
    <source>
        <dbReference type="ARBA" id="ARBA00023002"/>
    </source>
</evidence>
<evidence type="ECO:0000256" key="7">
    <source>
        <dbReference type="ARBA" id="ARBA00022989"/>
    </source>
</evidence>
<dbReference type="PRINTS" id="PR00385">
    <property type="entry name" value="P450"/>
</dbReference>
<dbReference type="PROSITE" id="PS00086">
    <property type="entry name" value="CYTOCHROME_P450"/>
    <property type="match status" value="1"/>
</dbReference>
<feature type="transmembrane region" description="Helical" evidence="14">
    <location>
        <begin position="6"/>
        <end position="22"/>
    </location>
</feature>
<evidence type="ECO:0000256" key="2">
    <source>
        <dbReference type="ARBA" id="ARBA00004167"/>
    </source>
</evidence>
<keyword evidence="11 14" id="KW-0472">Membrane</keyword>
<evidence type="ECO:0000313" key="16">
    <source>
        <dbReference type="Proteomes" id="UP001370490"/>
    </source>
</evidence>
<evidence type="ECO:0000313" key="15">
    <source>
        <dbReference type="EMBL" id="KAK6944244.1"/>
    </source>
</evidence>
<dbReference type="GO" id="GO:0016020">
    <property type="term" value="C:membrane"/>
    <property type="evidence" value="ECO:0007669"/>
    <property type="project" value="UniProtKB-SubCell"/>
</dbReference>
<evidence type="ECO:0000256" key="1">
    <source>
        <dbReference type="ARBA" id="ARBA00001971"/>
    </source>
</evidence>
<keyword evidence="4 12" id="KW-0349">Heme</keyword>
<dbReference type="SUPFAM" id="SSF48264">
    <property type="entry name" value="Cytochrome P450"/>
    <property type="match status" value="1"/>
</dbReference>
<comment type="caution">
    <text evidence="15">The sequence shown here is derived from an EMBL/GenBank/DDBJ whole genome shotgun (WGS) entry which is preliminary data.</text>
</comment>
<dbReference type="PANTHER" id="PTHR24296">
    <property type="entry name" value="CYTOCHROME P450"/>
    <property type="match status" value="1"/>
</dbReference>
<dbReference type="CDD" id="cd11064">
    <property type="entry name" value="CYP86A"/>
    <property type="match status" value="1"/>
</dbReference>
<comment type="cofactor">
    <cofactor evidence="1 12">
        <name>heme</name>
        <dbReference type="ChEBI" id="CHEBI:30413"/>
    </cofactor>
</comment>
<dbReference type="InterPro" id="IPR036396">
    <property type="entry name" value="Cyt_P450_sf"/>
</dbReference>
<evidence type="ECO:0000256" key="13">
    <source>
        <dbReference type="RuleBase" id="RU000461"/>
    </source>
</evidence>
<dbReference type="GO" id="GO:0004497">
    <property type="term" value="F:monooxygenase activity"/>
    <property type="evidence" value="ECO:0007669"/>
    <property type="project" value="UniProtKB-KW"/>
</dbReference>
<dbReference type="AlphaFoldDB" id="A0AAN8W1C4"/>
<evidence type="ECO:0000256" key="3">
    <source>
        <dbReference type="ARBA" id="ARBA00010617"/>
    </source>
</evidence>
<name>A0AAN8W1C4_9MAGN</name>
<comment type="similarity">
    <text evidence="3 13">Belongs to the cytochrome P450 family.</text>
</comment>
<reference evidence="15 16" key="1">
    <citation type="submission" date="2023-12" db="EMBL/GenBank/DDBJ databases">
        <title>A high-quality genome assembly for Dillenia turbinata (Dilleniales).</title>
        <authorList>
            <person name="Chanderbali A."/>
        </authorList>
    </citation>
    <scope>NUCLEOTIDE SEQUENCE [LARGE SCALE GENOMIC DNA]</scope>
    <source>
        <strain evidence="15">LSX21</strain>
        <tissue evidence="15">Leaf</tissue>
    </source>
</reference>
<evidence type="ECO:0000256" key="11">
    <source>
        <dbReference type="ARBA" id="ARBA00023136"/>
    </source>
</evidence>
<dbReference type="EMBL" id="JBAMMX010000003">
    <property type="protein sequence ID" value="KAK6944244.1"/>
    <property type="molecule type" value="Genomic_DNA"/>
</dbReference>
<evidence type="ECO:0000256" key="4">
    <source>
        <dbReference type="ARBA" id="ARBA00022617"/>
    </source>
</evidence>
<keyword evidence="6 12" id="KW-0479">Metal-binding</keyword>
<dbReference type="FunFam" id="1.10.630.10:FF:000044">
    <property type="entry name" value="Cytochrome P450"/>
    <property type="match status" value="1"/>
</dbReference>
<feature type="binding site" description="axial binding residue" evidence="12">
    <location>
        <position position="448"/>
    </location>
    <ligand>
        <name>heme</name>
        <dbReference type="ChEBI" id="CHEBI:30413"/>
    </ligand>
    <ligandPart>
        <name>Fe</name>
        <dbReference type="ChEBI" id="CHEBI:18248"/>
    </ligandPart>
</feature>
<gene>
    <name evidence="15" type="ORF">RJ641_025346</name>
</gene>
<evidence type="ECO:0000256" key="12">
    <source>
        <dbReference type="PIRSR" id="PIRSR602401-1"/>
    </source>
</evidence>
<accession>A0AAN8W1C4</accession>
<dbReference type="InterPro" id="IPR002401">
    <property type="entry name" value="Cyt_P450_E_grp-I"/>
</dbReference>
<proteinExistence type="inferred from homology"/>
<dbReference type="GO" id="GO:0020037">
    <property type="term" value="F:heme binding"/>
    <property type="evidence" value="ECO:0007669"/>
    <property type="project" value="InterPro"/>
</dbReference>
<dbReference type="Pfam" id="PF00067">
    <property type="entry name" value="p450"/>
    <property type="match status" value="1"/>
</dbReference>
<protein>
    <submittedName>
        <fullName evidence="15">Cytochrome P450</fullName>
    </submittedName>
</protein>
<evidence type="ECO:0000256" key="5">
    <source>
        <dbReference type="ARBA" id="ARBA00022692"/>
    </source>
</evidence>
<sequence>MDLFSLQFLILFLLLSLYLYFFRFQNKTTSLRGFKVYPLLGTLPEFLLNRHRFLEWTTDILSRCPTNTAVFRRPGKVHGVITANPLNVEHMLKTNFEKYPKGPEFISRLEDFLGHGIFNSDGELWKFQRKTASYEFNTKSLRNFIVENVTHEIKTRLFPMLKGASETQSILDLQDLLERFAFDNICKLAFNVDPGCLGDQSSIGSEFMQVFEEAAMLSSGRFMYAFRFLWKAKKFLNIGSERALRKATRIVHDFAEKIVRSRMEEKDDDDQKDEDLLSRFIAGYHENNSVEFLRDICVSFILAGRDTTSSALTWFFWLLSSRREAKQSILKELEKIRLHSDKRIGDLYGFDELREMHYLHAAISEAMRLYPPVPVDTKACLNDDVFPDGTFVQKGWFVSCHTYAMGRMESVWGKDCCEFRPERWLQNGEFKQESPFKYPVFHAGPRMCLGKDMAYIQMKAIAASVMESFEVEPVSKDTCPQHLLSLTLRIKGGLRVRIRERNMNVVN</sequence>
<dbReference type="GO" id="GO:0005506">
    <property type="term" value="F:iron ion binding"/>
    <property type="evidence" value="ECO:0007669"/>
    <property type="project" value="InterPro"/>
</dbReference>
<keyword evidence="8 13" id="KW-0560">Oxidoreductase</keyword>
<keyword evidence="16" id="KW-1185">Reference proteome</keyword>
<organism evidence="15 16">
    <name type="scientific">Dillenia turbinata</name>
    <dbReference type="NCBI Taxonomy" id="194707"/>
    <lineage>
        <taxon>Eukaryota</taxon>
        <taxon>Viridiplantae</taxon>
        <taxon>Streptophyta</taxon>
        <taxon>Embryophyta</taxon>
        <taxon>Tracheophyta</taxon>
        <taxon>Spermatophyta</taxon>
        <taxon>Magnoliopsida</taxon>
        <taxon>eudicotyledons</taxon>
        <taxon>Gunneridae</taxon>
        <taxon>Pentapetalae</taxon>
        <taxon>Dilleniales</taxon>
        <taxon>Dilleniaceae</taxon>
        <taxon>Dillenia</taxon>
    </lineage>
</organism>
<evidence type="ECO:0000256" key="9">
    <source>
        <dbReference type="ARBA" id="ARBA00023004"/>
    </source>
</evidence>
<dbReference type="GO" id="GO:0016705">
    <property type="term" value="F:oxidoreductase activity, acting on paired donors, with incorporation or reduction of molecular oxygen"/>
    <property type="evidence" value="ECO:0007669"/>
    <property type="project" value="InterPro"/>
</dbReference>
<keyword evidence="7 14" id="KW-1133">Transmembrane helix</keyword>
<dbReference type="PRINTS" id="PR00463">
    <property type="entry name" value="EP450I"/>
</dbReference>
<dbReference type="Gene3D" id="1.10.630.10">
    <property type="entry name" value="Cytochrome P450"/>
    <property type="match status" value="1"/>
</dbReference>
<evidence type="ECO:0000256" key="10">
    <source>
        <dbReference type="ARBA" id="ARBA00023033"/>
    </source>
</evidence>
<keyword evidence="5 14" id="KW-0812">Transmembrane</keyword>
<keyword evidence="9 12" id="KW-0408">Iron</keyword>
<dbReference type="GO" id="GO:0006629">
    <property type="term" value="P:lipid metabolic process"/>
    <property type="evidence" value="ECO:0007669"/>
    <property type="project" value="UniProtKB-ARBA"/>
</dbReference>